<dbReference type="RefSeq" id="WP_006308914.1">
    <property type="nucleotide sequence ID" value="NZ_ARZA01000066.1"/>
</dbReference>
<dbReference type="PANTHER" id="PTHR36434:SF1">
    <property type="entry name" value="MEMBRANE PROTEASE YUGP-RELATED"/>
    <property type="match status" value="1"/>
</dbReference>
<protein>
    <submittedName>
        <fullName evidence="2">Putative metal-dependent peptidase</fullName>
    </submittedName>
</protein>
<keyword evidence="1" id="KW-1133">Transmembrane helix</keyword>
<dbReference type="AlphaFoldDB" id="R1CRL6"/>
<dbReference type="EMBL" id="ARZA01000066">
    <property type="protein sequence ID" value="EOD01316.1"/>
    <property type="molecule type" value="Genomic_DNA"/>
</dbReference>
<feature type="transmembrane region" description="Helical" evidence="1">
    <location>
        <begin position="125"/>
        <end position="145"/>
    </location>
</feature>
<feature type="transmembrane region" description="Helical" evidence="1">
    <location>
        <begin position="152"/>
        <end position="173"/>
    </location>
</feature>
<evidence type="ECO:0000256" key="1">
    <source>
        <dbReference type="SAM" id="Phobius"/>
    </source>
</evidence>
<comment type="caution">
    <text evidence="2">The sequence shown here is derived from an EMBL/GenBank/DDBJ whole genome shotgun (WGS) entry which is preliminary data.</text>
</comment>
<dbReference type="InterPro" id="IPR007395">
    <property type="entry name" value="Zn_peptidase_2"/>
</dbReference>
<dbReference type="OrthoDB" id="9784298at2"/>
<gene>
    <name evidence="2" type="ORF">L21TH_0670</name>
</gene>
<feature type="transmembrane region" description="Helical" evidence="1">
    <location>
        <begin position="7"/>
        <end position="26"/>
    </location>
</feature>
<dbReference type="PATRIC" id="fig|1304284.3.peg.659"/>
<dbReference type="eggNOG" id="COG2738">
    <property type="taxonomic scope" value="Bacteria"/>
</dbReference>
<proteinExistence type="predicted"/>
<organism evidence="2 3">
    <name type="scientific">Caldisalinibacter kiritimatiensis</name>
    <dbReference type="NCBI Taxonomy" id="1304284"/>
    <lineage>
        <taxon>Bacteria</taxon>
        <taxon>Bacillati</taxon>
        <taxon>Bacillota</taxon>
        <taxon>Tissierellia</taxon>
        <taxon>Tissierellales</taxon>
        <taxon>Thermohalobacteraceae</taxon>
        <taxon>Caldisalinibacter</taxon>
    </lineage>
</organism>
<name>R1CRL6_9FIRM</name>
<keyword evidence="1" id="KW-0812">Transmembrane</keyword>
<dbReference type="Proteomes" id="UP000013378">
    <property type="component" value="Unassembled WGS sequence"/>
</dbReference>
<reference evidence="2 3" key="1">
    <citation type="journal article" date="2015" name="Geomicrobiol. J.">
        <title>Caldisalinibacter kiritimatiensis gen. nov., sp. nov., a moderately thermohalophilic thiosulfate-reducing bacterium from a hypersaline microbial mat.</title>
        <authorList>
            <person name="Ben Hania W."/>
            <person name="Joseph M."/>
            <person name="Fiebig A."/>
            <person name="Bunk B."/>
            <person name="Klenk H.-P."/>
            <person name="Fardeau M.-L."/>
            <person name="Spring S."/>
        </authorList>
    </citation>
    <scope>NUCLEOTIDE SEQUENCE [LARGE SCALE GENOMIC DNA]</scope>
    <source>
        <strain evidence="2 3">L21-TH-D2</strain>
    </source>
</reference>
<evidence type="ECO:0000313" key="2">
    <source>
        <dbReference type="EMBL" id="EOD01316.1"/>
    </source>
</evidence>
<dbReference type="Pfam" id="PF04298">
    <property type="entry name" value="Zn_peptidase_2"/>
    <property type="match status" value="1"/>
</dbReference>
<dbReference type="PANTHER" id="PTHR36434">
    <property type="entry name" value="MEMBRANE PROTEASE YUGP-RELATED"/>
    <property type="match status" value="1"/>
</dbReference>
<dbReference type="STRING" id="1304284.L21TH_0670"/>
<keyword evidence="3" id="KW-1185">Reference proteome</keyword>
<feature type="transmembrane region" description="Helical" evidence="1">
    <location>
        <begin position="210"/>
        <end position="229"/>
    </location>
</feature>
<accession>R1CRL6</accession>
<sequence>MYYPFGFYFDPTIILLIPAILFATYAQTKVKTTFNKYLRVGSRTGYTGAQVARMILDRNDLHDVRIEHISGKLTDHYDPRTKVLRLSSPVYNGTSLASQGVAAHEVGHAIQHANGYFPLVVRNSIAPVASFSARFVWILIIAGLFMPYIRIFGFGLLELGIVLYLAVVLFQVITLPVEFNASSRALAQLEGYVVSRDEIPAVKKVLDAAALTYVAATLVAVAQLMRLLVISGRRD</sequence>
<evidence type="ECO:0000313" key="3">
    <source>
        <dbReference type="Proteomes" id="UP000013378"/>
    </source>
</evidence>
<keyword evidence="1" id="KW-0472">Membrane</keyword>